<evidence type="ECO:0000313" key="2">
    <source>
        <dbReference type="EMBL" id="MBB2502987.1"/>
    </source>
</evidence>
<protein>
    <submittedName>
        <fullName evidence="2">Uncharacterized protein</fullName>
    </submittedName>
</protein>
<gene>
    <name evidence="2" type="ORF">H5411_28110</name>
</gene>
<accession>A0A8E1W2Y1</accession>
<comment type="caution">
    <text evidence="2">The sequence shown here is derived from an EMBL/GenBank/DDBJ whole genome shotgun (WGS) entry which is preliminary data.</text>
</comment>
<feature type="compositionally biased region" description="Polar residues" evidence="1">
    <location>
        <begin position="34"/>
        <end position="53"/>
    </location>
</feature>
<proteinExistence type="predicted"/>
<dbReference type="EMBL" id="JACJHR010000046">
    <property type="protein sequence ID" value="MBB2502987.1"/>
    <property type="molecule type" value="Genomic_DNA"/>
</dbReference>
<reference evidence="2 3" key="1">
    <citation type="submission" date="2020-08" db="EMBL/GenBank/DDBJ databases">
        <title>Amycolatopsis echigonensis JCM 21831.</title>
        <authorList>
            <person name="Tedsree N."/>
            <person name="Kuncharoen N."/>
            <person name="Likhitwitayawuid K."/>
            <person name="Tanasupawat S."/>
        </authorList>
    </citation>
    <scope>NUCLEOTIDE SEQUENCE [LARGE SCALE GENOMIC DNA]</scope>
    <source>
        <strain evidence="2 3">JCM 21831</strain>
    </source>
</reference>
<organism evidence="2 3">
    <name type="scientific">Amycolatopsis echigonensis</name>
    <dbReference type="NCBI Taxonomy" id="2576905"/>
    <lineage>
        <taxon>Bacteria</taxon>
        <taxon>Bacillati</taxon>
        <taxon>Actinomycetota</taxon>
        <taxon>Actinomycetes</taxon>
        <taxon>Pseudonocardiales</taxon>
        <taxon>Pseudonocardiaceae</taxon>
        <taxon>Amycolatopsis</taxon>
    </lineage>
</organism>
<name>A0A8E1W2Y1_9PSEU</name>
<dbReference type="RefSeq" id="WP_167756592.1">
    <property type="nucleotide sequence ID" value="NZ_JACJHR010000046.1"/>
</dbReference>
<dbReference type="AlphaFoldDB" id="A0A8E1W2Y1"/>
<dbReference type="Proteomes" id="UP000550260">
    <property type="component" value="Unassembled WGS sequence"/>
</dbReference>
<evidence type="ECO:0000256" key="1">
    <source>
        <dbReference type="SAM" id="MobiDB-lite"/>
    </source>
</evidence>
<sequence>MTGPAEPAGSRIAGAPPAVCWCARAIEESIDSRWASSGQSSMPWLERTTSNIR</sequence>
<feature type="region of interest" description="Disordered" evidence="1">
    <location>
        <begin position="33"/>
        <end position="53"/>
    </location>
</feature>
<evidence type="ECO:0000313" key="3">
    <source>
        <dbReference type="Proteomes" id="UP000550260"/>
    </source>
</evidence>